<dbReference type="EMBL" id="AP023093">
    <property type="protein sequence ID" value="BCE35905.1"/>
    <property type="molecule type" value="Genomic_DNA"/>
</dbReference>
<gene>
    <name evidence="1" type="ORF">XF3B_09360</name>
    <name evidence="2" type="ORF">XF9B_09300</name>
</gene>
<protein>
    <submittedName>
        <fullName evidence="1">Uncharacterized protein</fullName>
    </submittedName>
</protein>
<dbReference type="EMBL" id="AP023098">
    <property type="protein sequence ID" value="BCE79509.1"/>
    <property type="molecule type" value="Genomic_DNA"/>
</dbReference>
<accession>A0A809YAD1</accession>
<evidence type="ECO:0000313" key="2">
    <source>
        <dbReference type="EMBL" id="BCE79509.1"/>
    </source>
</evidence>
<evidence type="ECO:0000313" key="1">
    <source>
        <dbReference type="EMBL" id="BCE35905.1"/>
    </source>
</evidence>
<dbReference type="RefSeq" id="WP_182872484.1">
    <property type="nucleotide sequence ID" value="NZ_AP022639.1"/>
</dbReference>
<organism evidence="1">
    <name type="scientific">Bradyrhizobium diazoefficiens</name>
    <dbReference type="NCBI Taxonomy" id="1355477"/>
    <lineage>
        <taxon>Bacteria</taxon>
        <taxon>Pseudomonadati</taxon>
        <taxon>Pseudomonadota</taxon>
        <taxon>Alphaproteobacteria</taxon>
        <taxon>Hyphomicrobiales</taxon>
        <taxon>Nitrobacteraceae</taxon>
        <taxon>Bradyrhizobium</taxon>
    </lineage>
</organism>
<name>A0A809YAD1_9BRAD</name>
<dbReference type="AlphaFoldDB" id="A0A809YAD1"/>
<reference evidence="1" key="1">
    <citation type="submission" date="2020-05" db="EMBL/GenBank/DDBJ databases">
        <title>Complete genome sequence of Bradyrhizobium diazoefficiens XF3 isolated from soybean nodule.</title>
        <authorList>
            <person name="Noda R."/>
            <person name="Kakizaki K."/>
            <person name="Minamisawa K."/>
        </authorList>
    </citation>
    <scope>NUCLEOTIDE SEQUENCE</scope>
    <source>
        <strain evidence="1">XF3</strain>
    </source>
</reference>
<reference evidence="2" key="2">
    <citation type="submission" date="2020-05" db="EMBL/GenBank/DDBJ databases">
        <title>Complete genome sequence of Bradyrhizobium diazoefficiens XF9 isolated from soybean nodule.</title>
        <authorList>
            <person name="Noda R."/>
            <person name="Kakizaki K."/>
            <person name="Minamisawa K."/>
        </authorList>
    </citation>
    <scope>NUCLEOTIDE SEQUENCE</scope>
    <source>
        <strain evidence="2">XF9</strain>
    </source>
</reference>
<sequence>MAAGEIAAAVTGIRAALDITKAMVGLRDAEAFRAKSIELQAVVLDAFEKAIEARETYSTQADRIRALEAEVTDLKTWNAEKQRYELKTVGHGAVAYMLKPEARGTETPHWLCPNCFAKGQKAFFQPDGRKVGRDSIYLCAGCKSQMIVTYSAKWLDSE</sequence>
<proteinExistence type="predicted"/>